<dbReference type="RefSeq" id="WP_165608344.1">
    <property type="nucleotide sequence ID" value="NZ_FOYM01000025.1"/>
</dbReference>
<proteinExistence type="inferred from homology"/>
<dbReference type="Pfam" id="PF17762">
    <property type="entry name" value="HTH_ParB"/>
    <property type="match status" value="1"/>
</dbReference>
<dbReference type="Gene3D" id="1.10.10.2830">
    <property type="match status" value="1"/>
</dbReference>
<reference evidence="8" key="1">
    <citation type="submission" date="2016-10" db="EMBL/GenBank/DDBJ databases">
        <authorList>
            <person name="Varghese N."/>
            <person name="Submissions S."/>
        </authorList>
    </citation>
    <scope>NUCLEOTIDE SEQUENCE [LARGE SCALE GENOMIC DNA]</scope>
    <source>
        <strain evidence="8">DSM 3669</strain>
    </source>
</reference>
<keyword evidence="3" id="KW-0159">Chromosome partition</keyword>
<dbReference type="EMBL" id="FOYM01000025">
    <property type="protein sequence ID" value="SFR12549.1"/>
    <property type="molecule type" value="Genomic_DNA"/>
</dbReference>
<dbReference type="InterPro" id="IPR004437">
    <property type="entry name" value="ParB/RepB/Spo0J"/>
</dbReference>
<organism evidence="7 8">
    <name type="scientific">Desulfoscipio geothermicus DSM 3669</name>
    <dbReference type="NCBI Taxonomy" id="1121426"/>
    <lineage>
        <taxon>Bacteria</taxon>
        <taxon>Bacillati</taxon>
        <taxon>Bacillota</taxon>
        <taxon>Clostridia</taxon>
        <taxon>Eubacteriales</taxon>
        <taxon>Desulfallaceae</taxon>
        <taxon>Desulfoscipio</taxon>
    </lineage>
</organism>
<dbReference type="PANTHER" id="PTHR33375:SF1">
    <property type="entry name" value="CHROMOSOME-PARTITIONING PROTEIN PARB-RELATED"/>
    <property type="match status" value="1"/>
</dbReference>
<evidence type="ECO:0000256" key="1">
    <source>
        <dbReference type="ARBA" id="ARBA00004453"/>
    </source>
</evidence>
<dbReference type="FunFam" id="1.10.10.2830:FF:000001">
    <property type="entry name" value="Chromosome partitioning protein ParB"/>
    <property type="match status" value="1"/>
</dbReference>
<evidence type="ECO:0000256" key="2">
    <source>
        <dbReference type="ARBA" id="ARBA00006295"/>
    </source>
</evidence>
<evidence type="ECO:0000313" key="8">
    <source>
        <dbReference type="Proteomes" id="UP000199584"/>
    </source>
</evidence>
<dbReference type="InterPro" id="IPR036086">
    <property type="entry name" value="ParB/Sulfiredoxin_sf"/>
</dbReference>
<evidence type="ECO:0000256" key="5">
    <source>
        <dbReference type="SAM" id="Coils"/>
    </source>
</evidence>
<dbReference type="GO" id="GO:0005694">
    <property type="term" value="C:chromosome"/>
    <property type="evidence" value="ECO:0007669"/>
    <property type="project" value="TreeGrafter"/>
</dbReference>
<dbReference type="SMART" id="SM00470">
    <property type="entry name" value="ParB"/>
    <property type="match status" value="1"/>
</dbReference>
<sequence length="277" mass="31924">MNQGRTGLVVDLFLSDENTKGTVRYQEIKLEKIHPNISQPRKDFNQAKINELAASIKSRGLLQPIRVRPVDGGRYEIIAGERRWRASKLAGLDKIPCVITSNLTEEQVMLEALVENLQRENLTALEKSRGIEYLINDCNRTVTDVANSLGISRMQVYRYLNILKLPEHMLETFFEANLNEMHARALLLLNRRPDLQKELFQRIKEEKISGQDAVRAAEQMLANLPVETPLTKTVNRLHKRLSNLEKKLNKLNTNEKDICRQEIISLRNTLDEILTKF</sequence>
<evidence type="ECO:0000313" key="7">
    <source>
        <dbReference type="EMBL" id="SFR12549.1"/>
    </source>
</evidence>
<feature type="coiled-coil region" evidence="5">
    <location>
        <begin position="234"/>
        <end position="261"/>
    </location>
</feature>
<dbReference type="AlphaFoldDB" id="A0A1I6E460"/>
<dbReference type="Pfam" id="PF02195">
    <property type="entry name" value="ParB_N"/>
    <property type="match status" value="1"/>
</dbReference>
<dbReference type="Proteomes" id="UP000199584">
    <property type="component" value="Unassembled WGS sequence"/>
</dbReference>
<dbReference type="Gene3D" id="3.90.1530.30">
    <property type="match status" value="1"/>
</dbReference>
<dbReference type="InterPro" id="IPR050336">
    <property type="entry name" value="Chromosome_partition/occlusion"/>
</dbReference>
<dbReference type="SUPFAM" id="SSF109709">
    <property type="entry name" value="KorB DNA-binding domain-like"/>
    <property type="match status" value="1"/>
</dbReference>
<protein>
    <submittedName>
        <fullName evidence="7">Chromosome partitioning protein, ParB family</fullName>
    </submittedName>
</protein>
<feature type="domain" description="ParB-like N-terminal" evidence="6">
    <location>
        <begin position="26"/>
        <end position="117"/>
    </location>
</feature>
<evidence type="ECO:0000259" key="6">
    <source>
        <dbReference type="SMART" id="SM00470"/>
    </source>
</evidence>
<name>A0A1I6E460_9FIRM</name>
<gene>
    <name evidence="7" type="ORF">SAMN05660706_12550</name>
</gene>
<dbReference type="PANTHER" id="PTHR33375">
    <property type="entry name" value="CHROMOSOME-PARTITIONING PROTEIN PARB-RELATED"/>
    <property type="match status" value="1"/>
</dbReference>
<accession>A0A1I6E460</accession>
<comment type="similarity">
    <text evidence="2">Belongs to the ParB family.</text>
</comment>
<dbReference type="NCBIfam" id="TIGR00180">
    <property type="entry name" value="parB_part"/>
    <property type="match status" value="1"/>
</dbReference>
<keyword evidence="4" id="KW-0238">DNA-binding</keyword>
<dbReference type="GO" id="GO:0009295">
    <property type="term" value="C:nucleoid"/>
    <property type="evidence" value="ECO:0007669"/>
    <property type="project" value="UniProtKB-SubCell"/>
</dbReference>
<keyword evidence="5" id="KW-0175">Coiled coil</keyword>
<dbReference type="FunFam" id="3.90.1530.30:FF:000001">
    <property type="entry name" value="Chromosome partitioning protein ParB"/>
    <property type="match status" value="1"/>
</dbReference>
<dbReference type="SUPFAM" id="SSF110849">
    <property type="entry name" value="ParB/Sulfiredoxin"/>
    <property type="match status" value="1"/>
</dbReference>
<comment type="subcellular location">
    <subcellularLocation>
        <location evidence="1">Cytoplasm</location>
        <location evidence="1">Nucleoid</location>
    </subcellularLocation>
</comment>
<evidence type="ECO:0000256" key="3">
    <source>
        <dbReference type="ARBA" id="ARBA00022829"/>
    </source>
</evidence>
<evidence type="ECO:0000256" key="4">
    <source>
        <dbReference type="ARBA" id="ARBA00023125"/>
    </source>
</evidence>
<dbReference type="CDD" id="cd16393">
    <property type="entry name" value="SPO0J_N"/>
    <property type="match status" value="1"/>
</dbReference>
<keyword evidence="8" id="KW-1185">Reference proteome</keyword>
<dbReference type="GO" id="GO:0003677">
    <property type="term" value="F:DNA binding"/>
    <property type="evidence" value="ECO:0007669"/>
    <property type="project" value="UniProtKB-KW"/>
</dbReference>
<dbReference type="STRING" id="39060.SAMN05660706_12550"/>
<dbReference type="GO" id="GO:0007059">
    <property type="term" value="P:chromosome segregation"/>
    <property type="evidence" value="ECO:0007669"/>
    <property type="project" value="UniProtKB-KW"/>
</dbReference>
<dbReference type="InterPro" id="IPR003115">
    <property type="entry name" value="ParB_N"/>
</dbReference>
<dbReference type="InterPro" id="IPR041468">
    <property type="entry name" value="HTH_ParB/Spo0J"/>
</dbReference>